<dbReference type="RefSeq" id="XP_024736458.1">
    <property type="nucleotide sequence ID" value="XM_024883131.1"/>
</dbReference>
<reference evidence="3 4" key="1">
    <citation type="submission" date="2016-04" db="EMBL/GenBank/DDBJ databases">
        <title>A degradative enzymes factory behind the ericoid mycorrhizal symbiosis.</title>
        <authorList>
            <consortium name="DOE Joint Genome Institute"/>
            <person name="Martino E."/>
            <person name="Morin E."/>
            <person name="Grelet G."/>
            <person name="Kuo A."/>
            <person name="Kohler A."/>
            <person name="Daghino S."/>
            <person name="Barry K."/>
            <person name="Choi C."/>
            <person name="Cichocki N."/>
            <person name="Clum A."/>
            <person name="Copeland A."/>
            <person name="Hainaut M."/>
            <person name="Haridas S."/>
            <person name="Labutti K."/>
            <person name="Lindquist E."/>
            <person name="Lipzen A."/>
            <person name="Khouja H.-R."/>
            <person name="Murat C."/>
            <person name="Ohm R."/>
            <person name="Olson A."/>
            <person name="Spatafora J."/>
            <person name="Veneault-Fourrey C."/>
            <person name="Henrissat B."/>
            <person name="Grigoriev I."/>
            <person name="Martin F."/>
            <person name="Perotto S."/>
        </authorList>
    </citation>
    <scope>NUCLEOTIDE SEQUENCE [LARGE SCALE GENOMIC DNA]</scope>
    <source>
        <strain evidence="3 4">E</strain>
    </source>
</reference>
<evidence type="ECO:0000256" key="1">
    <source>
        <dbReference type="SAM" id="MobiDB-lite"/>
    </source>
</evidence>
<dbReference type="InParanoid" id="A0A2J6T949"/>
<dbReference type="OrthoDB" id="4582561at2759"/>
<proteinExistence type="predicted"/>
<feature type="transmembrane region" description="Helical" evidence="2">
    <location>
        <begin position="472"/>
        <end position="492"/>
    </location>
</feature>
<feature type="transmembrane region" description="Helical" evidence="2">
    <location>
        <begin position="383"/>
        <end position="405"/>
    </location>
</feature>
<evidence type="ECO:0000313" key="4">
    <source>
        <dbReference type="Proteomes" id="UP000235371"/>
    </source>
</evidence>
<accession>A0A2J6T949</accession>
<feature type="transmembrane region" description="Helical" evidence="2">
    <location>
        <begin position="440"/>
        <end position="460"/>
    </location>
</feature>
<feature type="transmembrane region" description="Helical" evidence="2">
    <location>
        <begin position="323"/>
        <end position="344"/>
    </location>
</feature>
<sequence length="608" mass="68182">MDVNLTDVALNAANIVIGLNFATNCTIAMDWYDVNNPSQYWRVLNSTALNTSRPTHRDNTYAYKPYGNSTLNLDFLQAALPTQYTDNSAVLNILQAEMSTLWINGANLSMAVNPNGLSSYNWTFVNITWYQRALWEIYSACVGPEMFTIKLSDFNLTSNCSATVPFLLTLNDTAINQLDSSLLDYHCPQYSKEEVQFWKTFLVPLNPMLDLGKLGPGMIPATYSGFIDGAVVRWYQNIFVHSDVSNVTEFARSVFDACRPQVCRAAGFSGIPDLDGIGVFAIYLFETALVSILWLSFEFSCLRGWGKIPGRILSSFQHASGNLLDGAMYYLLSLPLANLLLRFGTDWSQYSAYASEIIVVTSFFNFLELLLITKHEVVRKKSLPITLCSFCSFMLLFIPELITFATTGQTGMKDQVCLQNQLNALSNGPTAETYQRMSSATYAMMLFVFFCILYSVYTPSFEVQLLTKRRKIYVTVVSLIPIAMAWFHVALLRNLREAMFIMAGSDWSSSTWGFGQVVALLTWLPAVTAFFTRLCQGEKEKPHSCDNSTMSDVSLDFPEPPSKEVNSSIHLDDEEAQKSPEFTNERSVYWNKNPSSEVASNLQHSSCG</sequence>
<evidence type="ECO:0000313" key="3">
    <source>
        <dbReference type="EMBL" id="PMD59554.1"/>
    </source>
</evidence>
<dbReference type="Proteomes" id="UP000235371">
    <property type="component" value="Unassembled WGS sequence"/>
</dbReference>
<evidence type="ECO:0000256" key="2">
    <source>
        <dbReference type="SAM" id="Phobius"/>
    </source>
</evidence>
<keyword evidence="4" id="KW-1185">Reference proteome</keyword>
<dbReference type="STRING" id="1095630.A0A2J6T949"/>
<name>A0A2J6T949_9HELO</name>
<dbReference type="GeneID" id="36591208"/>
<dbReference type="AlphaFoldDB" id="A0A2J6T949"/>
<feature type="transmembrane region" description="Helical" evidence="2">
    <location>
        <begin position="512"/>
        <end position="531"/>
    </location>
</feature>
<dbReference type="EMBL" id="KZ613813">
    <property type="protein sequence ID" value="PMD59554.1"/>
    <property type="molecule type" value="Genomic_DNA"/>
</dbReference>
<feature type="region of interest" description="Disordered" evidence="1">
    <location>
        <begin position="540"/>
        <end position="588"/>
    </location>
</feature>
<gene>
    <name evidence="3" type="ORF">K444DRAFT_629963</name>
</gene>
<protein>
    <submittedName>
        <fullName evidence="3">Uncharacterized protein</fullName>
    </submittedName>
</protein>
<keyword evidence="2" id="KW-0472">Membrane</keyword>
<feature type="transmembrane region" description="Helical" evidence="2">
    <location>
        <begin position="280"/>
        <end position="302"/>
    </location>
</feature>
<feature type="transmembrane region" description="Helical" evidence="2">
    <location>
        <begin position="350"/>
        <end position="371"/>
    </location>
</feature>
<organism evidence="3 4">
    <name type="scientific">Hyaloscypha bicolor E</name>
    <dbReference type="NCBI Taxonomy" id="1095630"/>
    <lineage>
        <taxon>Eukaryota</taxon>
        <taxon>Fungi</taxon>
        <taxon>Dikarya</taxon>
        <taxon>Ascomycota</taxon>
        <taxon>Pezizomycotina</taxon>
        <taxon>Leotiomycetes</taxon>
        <taxon>Helotiales</taxon>
        <taxon>Hyaloscyphaceae</taxon>
        <taxon>Hyaloscypha</taxon>
        <taxon>Hyaloscypha bicolor</taxon>
    </lineage>
</organism>
<keyword evidence="2" id="KW-0812">Transmembrane</keyword>
<keyword evidence="2" id="KW-1133">Transmembrane helix</keyword>